<dbReference type="Proteomes" id="UP000024635">
    <property type="component" value="Unassembled WGS sequence"/>
</dbReference>
<reference evidence="2" key="1">
    <citation type="journal article" date="2015" name="Nat. Genet.">
        <title>The genome and transcriptome of the zoonotic hookworm Ancylostoma ceylanicum identify infection-specific gene families.</title>
        <authorList>
            <person name="Schwarz E.M."/>
            <person name="Hu Y."/>
            <person name="Antoshechkin I."/>
            <person name="Miller M.M."/>
            <person name="Sternberg P.W."/>
            <person name="Aroian R.V."/>
        </authorList>
    </citation>
    <scope>NUCLEOTIDE SEQUENCE</scope>
    <source>
        <strain evidence="2">HY135</strain>
    </source>
</reference>
<evidence type="ECO:0000313" key="1">
    <source>
        <dbReference type="EMBL" id="EYC03539.1"/>
    </source>
</evidence>
<comment type="caution">
    <text evidence="1">The sequence shown here is derived from an EMBL/GenBank/DDBJ whole genome shotgun (WGS) entry which is preliminary data.</text>
</comment>
<organism evidence="1 2">
    <name type="scientific">Ancylostoma ceylanicum</name>
    <dbReference type="NCBI Taxonomy" id="53326"/>
    <lineage>
        <taxon>Eukaryota</taxon>
        <taxon>Metazoa</taxon>
        <taxon>Ecdysozoa</taxon>
        <taxon>Nematoda</taxon>
        <taxon>Chromadorea</taxon>
        <taxon>Rhabditida</taxon>
        <taxon>Rhabditina</taxon>
        <taxon>Rhabditomorpha</taxon>
        <taxon>Strongyloidea</taxon>
        <taxon>Ancylostomatidae</taxon>
        <taxon>Ancylostomatinae</taxon>
        <taxon>Ancylostoma</taxon>
    </lineage>
</organism>
<keyword evidence="2" id="KW-1185">Reference proteome</keyword>
<dbReference type="AlphaFoldDB" id="A0A016TKS1"/>
<name>A0A016TKS1_9BILA</name>
<evidence type="ECO:0000313" key="2">
    <source>
        <dbReference type="Proteomes" id="UP000024635"/>
    </source>
</evidence>
<gene>
    <name evidence="1" type="primary">Acey_s0093.g2646</name>
    <name evidence="1" type="ORF">Y032_0093g2646</name>
</gene>
<sequence length="96" mass="10702">MHLPDKCCTPSNSSATSHIPSVAELSHVTKSRKDCVREPLIAYLGQFNEKTQRDVGFNLLTSSDLIGPTIQDHICNTLRRQWTARQGVATVWRGLP</sequence>
<dbReference type="EMBL" id="JARK01001429">
    <property type="protein sequence ID" value="EYC03539.1"/>
    <property type="molecule type" value="Genomic_DNA"/>
</dbReference>
<proteinExistence type="predicted"/>
<accession>A0A016TKS1</accession>
<protein>
    <submittedName>
        <fullName evidence="1">Uncharacterized protein</fullName>
    </submittedName>
</protein>